<dbReference type="EMBL" id="JAUKUD010000003">
    <property type="protein sequence ID" value="KAK0750078.1"/>
    <property type="molecule type" value="Genomic_DNA"/>
</dbReference>
<accession>A0AA40F2P3</accession>
<comment type="caution">
    <text evidence="1">The sequence shown here is derived from an EMBL/GenBank/DDBJ whole genome shotgun (WGS) entry which is preliminary data.</text>
</comment>
<gene>
    <name evidence="1" type="ORF">B0T18DRAFT_408194</name>
</gene>
<reference evidence="1" key="1">
    <citation type="submission" date="2023-06" db="EMBL/GenBank/DDBJ databases">
        <title>Genome-scale phylogeny and comparative genomics of the fungal order Sordariales.</title>
        <authorList>
            <consortium name="Lawrence Berkeley National Laboratory"/>
            <person name="Hensen N."/>
            <person name="Bonometti L."/>
            <person name="Westerberg I."/>
            <person name="Brannstrom I.O."/>
            <person name="Guillou S."/>
            <person name="Cros-Aarteil S."/>
            <person name="Calhoun S."/>
            <person name="Haridas S."/>
            <person name="Kuo A."/>
            <person name="Mondo S."/>
            <person name="Pangilinan J."/>
            <person name="Riley R."/>
            <person name="LaButti K."/>
            <person name="Andreopoulos B."/>
            <person name="Lipzen A."/>
            <person name="Chen C."/>
            <person name="Yanf M."/>
            <person name="Daum C."/>
            <person name="Ng V."/>
            <person name="Clum A."/>
            <person name="Steindorff A."/>
            <person name="Ohm R."/>
            <person name="Martin F."/>
            <person name="Silar P."/>
            <person name="Natvig D."/>
            <person name="Lalanne C."/>
            <person name="Gautier V."/>
            <person name="Ament-velasquez S.L."/>
            <person name="Kruys A."/>
            <person name="Hutchinson M.I."/>
            <person name="Powell A.J."/>
            <person name="Barry K."/>
            <person name="Miller A.N."/>
            <person name="Grigoriev I.V."/>
            <person name="Debuchy R."/>
            <person name="Gladieux P."/>
            <person name="Thoren M.H."/>
            <person name="Johannesson H."/>
        </authorList>
    </citation>
    <scope>NUCLEOTIDE SEQUENCE</scope>
    <source>
        <strain evidence="1">SMH3187-1</strain>
    </source>
</reference>
<name>A0AA40F2P3_9PEZI</name>
<keyword evidence="2" id="KW-1185">Reference proteome</keyword>
<protein>
    <submittedName>
        <fullName evidence="1">Uncharacterized protein</fullName>
    </submittedName>
</protein>
<evidence type="ECO:0000313" key="1">
    <source>
        <dbReference type="EMBL" id="KAK0750078.1"/>
    </source>
</evidence>
<dbReference type="AlphaFoldDB" id="A0AA40F2P3"/>
<dbReference type="Proteomes" id="UP001172155">
    <property type="component" value="Unassembled WGS sequence"/>
</dbReference>
<organism evidence="1 2">
    <name type="scientific">Schizothecium vesticola</name>
    <dbReference type="NCBI Taxonomy" id="314040"/>
    <lineage>
        <taxon>Eukaryota</taxon>
        <taxon>Fungi</taxon>
        <taxon>Dikarya</taxon>
        <taxon>Ascomycota</taxon>
        <taxon>Pezizomycotina</taxon>
        <taxon>Sordariomycetes</taxon>
        <taxon>Sordariomycetidae</taxon>
        <taxon>Sordariales</taxon>
        <taxon>Schizotheciaceae</taxon>
        <taxon>Schizothecium</taxon>
    </lineage>
</organism>
<sequence length="428" mass="46859">MALSIPSPDPHPRIVSPVAELSDETAEAIFATFPDATGFYLLINGLLQLMVPDHFDYETKLPALPRSFGGLKVSFIAQSLYPTANSTVTATSVTSGEQKEAGIAVSQQPLATRYDSVTNAFRSLHGGTVRAIVDSSRDKDRRFDGRIGVFVSPHFDPTQLYATAPTHNFTDAVAASKTISLNSGDWTRAIRPTLVPTGKYQLGEIARVYDPSPQTFPLGFAHDISLVKVTQVHMPLTTTPTTTTPSLTWMDRREWADIKYNSRNLALLQSGHDVEEAKSIGIVESRCQMVGQGIFRLQQQSRRRRLFGSSGIPNNGASRDELDGWTSLVARSILFRVRQDGAGAPRGSTTKSGDAWQSGTPVCVVREDGTLSGIIKIAGFASFAQPVSDVQRYELEGDKLYKRLQEGRVAFYGAFQIPTELREGYKIV</sequence>
<proteinExistence type="predicted"/>
<evidence type="ECO:0000313" key="2">
    <source>
        <dbReference type="Proteomes" id="UP001172155"/>
    </source>
</evidence>